<proteinExistence type="predicted"/>
<accession>A0AAW7Z1X5</accession>
<dbReference type="Proteomes" id="UP001170717">
    <property type="component" value="Unassembled WGS sequence"/>
</dbReference>
<feature type="compositionally biased region" description="Polar residues" evidence="1">
    <location>
        <begin position="1"/>
        <end position="21"/>
    </location>
</feature>
<dbReference type="AlphaFoldDB" id="A0AAW7Z1X5"/>
<dbReference type="RefSeq" id="WP_208806207.1">
    <property type="nucleotide sequence ID" value="NZ_JAUOQI010000012.1"/>
</dbReference>
<sequence length="74" mass="7920">MQHNTHSYTQGNTQENTQNGSGLHLKAQELLQVTGGKSGVSADADKDPIRFVKQPVYITLAIGEDGGQLPDLLS</sequence>
<gene>
    <name evidence="2" type="ORF">Q4527_15225</name>
</gene>
<comment type="caution">
    <text evidence="2">The sequence shown here is derived from an EMBL/GenBank/DDBJ whole genome shotgun (WGS) entry which is preliminary data.</text>
</comment>
<organism evidence="2 3">
    <name type="scientific">Alteromonas stellipolaris</name>
    <dbReference type="NCBI Taxonomy" id="233316"/>
    <lineage>
        <taxon>Bacteria</taxon>
        <taxon>Pseudomonadati</taxon>
        <taxon>Pseudomonadota</taxon>
        <taxon>Gammaproteobacteria</taxon>
        <taxon>Alteromonadales</taxon>
        <taxon>Alteromonadaceae</taxon>
        <taxon>Alteromonas/Salinimonas group</taxon>
        <taxon>Alteromonas</taxon>
    </lineage>
</organism>
<feature type="region of interest" description="Disordered" evidence="1">
    <location>
        <begin position="1"/>
        <end position="27"/>
    </location>
</feature>
<dbReference type="EMBL" id="JAUOQI010000012">
    <property type="protein sequence ID" value="MDO6578755.1"/>
    <property type="molecule type" value="Genomic_DNA"/>
</dbReference>
<evidence type="ECO:0000313" key="3">
    <source>
        <dbReference type="Proteomes" id="UP001170717"/>
    </source>
</evidence>
<evidence type="ECO:0000256" key="1">
    <source>
        <dbReference type="SAM" id="MobiDB-lite"/>
    </source>
</evidence>
<name>A0AAW7Z1X5_9ALTE</name>
<reference evidence="2" key="1">
    <citation type="submission" date="2023-07" db="EMBL/GenBank/DDBJ databases">
        <title>Genome content predicts the carbon catabolic preferences of heterotrophic bacteria.</title>
        <authorList>
            <person name="Gralka M."/>
        </authorList>
    </citation>
    <scope>NUCLEOTIDE SEQUENCE</scope>
    <source>
        <strain evidence="2">F2M12</strain>
    </source>
</reference>
<protein>
    <submittedName>
        <fullName evidence="2">Uncharacterized protein</fullName>
    </submittedName>
</protein>
<evidence type="ECO:0000313" key="2">
    <source>
        <dbReference type="EMBL" id="MDO6578755.1"/>
    </source>
</evidence>